<gene>
    <name evidence="2" type="ORF">AB205_0218390</name>
</gene>
<proteinExistence type="predicted"/>
<reference evidence="3" key="1">
    <citation type="journal article" date="2017" name="Nat. Commun.">
        <title>The North American bullfrog draft genome provides insight into hormonal regulation of long noncoding RNA.</title>
        <authorList>
            <person name="Hammond S.A."/>
            <person name="Warren R.L."/>
            <person name="Vandervalk B.P."/>
            <person name="Kucuk E."/>
            <person name="Khan H."/>
            <person name="Gibb E.A."/>
            <person name="Pandoh P."/>
            <person name="Kirk H."/>
            <person name="Zhao Y."/>
            <person name="Jones M."/>
            <person name="Mungall A.J."/>
            <person name="Coope R."/>
            <person name="Pleasance S."/>
            <person name="Moore R.A."/>
            <person name="Holt R.A."/>
            <person name="Round J.M."/>
            <person name="Ohora S."/>
            <person name="Walle B.V."/>
            <person name="Veldhoen N."/>
            <person name="Helbing C.C."/>
            <person name="Birol I."/>
        </authorList>
    </citation>
    <scope>NUCLEOTIDE SEQUENCE [LARGE SCALE GENOMIC DNA]</scope>
</reference>
<dbReference type="OrthoDB" id="10009520at2759"/>
<feature type="transmembrane region" description="Helical" evidence="1">
    <location>
        <begin position="38"/>
        <end position="62"/>
    </location>
</feature>
<evidence type="ECO:0000313" key="3">
    <source>
        <dbReference type="Proteomes" id="UP000228934"/>
    </source>
</evidence>
<keyword evidence="3" id="KW-1185">Reference proteome</keyword>
<keyword evidence="1" id="KW-0812">Transmembrane</keyword>
<evidence type="ECO:0000256" key="1">
    <source>
        <dbReference type="SAM" id="Phobius"/>
    </source>
</evidence>
<feature type="transmembrane region" description="Helical" evidence="1">
    <location>
        <begin position="16"/>
        <end position="32"/>
    </location>
</feature>
<name>A0A2G9RYT3_AQUCT</name>
<keyword evidence="1" id="KW-1133">Transmembrane helix</keyword>
<dbReference type="Proteomes" id="UP000228934">
    <property type="component" value="Unassembled WGS sequence"/>
</dbReference>
<keyword evidence="1" id="KW-0472">Membrane</keyword>
<accession>A0A2G9RYT3</accession>
<dbReference type="AlphaFoldDB" id="A0A2G9RYT3"/>
<protein>
    <submittedName>
        <fullName evidence="2">Uncharacterized protein</fullName>
    </submittedName>
</protein>
<evidence type="ECO:0000313" key="2">
    <source>
        <dbReference type="EMBL" id="PIO33056.1"/>
    </source>
</evidence>
<dbReference type="EMBL" id="KV927352">
    <property type="protein sequence ID" value="PIO33056.1"/>
    <property type="molecule type" value="Genomic_DNA"/>
</dbReference>
<organism evidence="2 3">
    <name type="scientific">Aquarana catesbeiana</name>
    <name type="common">American bullfrog</name>
    <name type="synonym">Rana catesbeiana</name>
    <dbReference type="NCBI Taxonomy" id="8400"/>
    <lineage>
        <taxon>Eukaryota</taxon>
        <taxon>Metazoa</taxon>
        <taxon>Chordata</taxon>
        <taxon>Craniata</taxon>
        <taxon>Vertebrata</taxon>
        <taxon>Euteleostomi</taxon>
        <taxon>Amphibia</taxon>
        <taxon>Batrachia</taxon>
        <taxon>Anura</taxon>
        <taxon>Neobatrachia</taxon>
        <taxon>Ranoidea</taxon>
        <taxon>Ranidae</taxon>
        <taxon>Aquarana</taxon>
    </lineage>
</organism>
<sequence>MTTPCLLNVKKNEMNAVYFLCIVLKGIVFASTEGLEHLSVFIAVYVTVREIPPLFVLFTVIIERISSHFLFGYGTRSEGKWDTDGEKMF</sequence>